<reference evidence="1 2" key="1">
    <citation type="journal article" date="2010" name="Stand. Genomic Sci.">
        <title>Complete genome sequence of Gordonia bronchialis type strain (3410).</title>
        <authorList>
            <person name="Ivanova N."/>
            <person name="Sikorski J."/>
            <person name="Jando M."/>
            <person name="Lapidus A."/>
            <person name="Nolan M."/>
            <person name="Lucas S."/>
            <person name="Del Rio T.G."/>
            <person name="Tice H."/>
            <person name="Copeland A."/>
            <person name="Cheng J.F."/>
            <person name="Chen F."/>
            <person name="Bruce D."/>
            <person name="Goodwin L."/>
            <person name="Pitluck S."/>
            <person name="Mavromatis K."/>
            <person name="Ovchinnikova G."/>
            <person name="Pati A."/>
            <person name="Chen A."/>
            <person name="Palaniappan K."/>
            <person name="Land M."/>
            <person name="Hauser L."/>
            <person name="Chang Y.J."/>
            <person name="Jeffries C.D."/>
            <person name="Chain P."/>
            <person name="Saunders E."/>
            <person name="Han C."/>
            <person name="Detter J.C."/>
            <person name="Brettin T."/>
            <person name="Rohde M."/>
            <person name="Goker M."/>
            <person name="Bristow J."/>
            <person name="Eisen J.A."/>
            <person name="Markowitz V."/>
            <person name="Hugenholtz P."/>
            <person name="Klenk H.P."/>
            <person name="Kyrpides N.C."/>
        </authorList>
    </citation>
    <scope>NUCLEOTIDE SEQUENCE [LARGE SCALE GENOMIC DNA]</scope>
    <source>
        <strain evidence="2">ATCC 25592 / DSM 43247 / BCRC 13721 / JCM 3198 / KCTC 3076 / NBRC 16047 / NCTC 10667</strain>
        <plasmid evidence="2">pGBRO01</plasmid>
    </source>
</reference>
<evidence type="ECO:0000313" key="2">
    <source>
        <dbReference type="Proteomes" id="UP000001219"/>
    </source>
</evidence>
<dbReference type="KEGG" id="gbr:Gbro_4895"/>
<proteinExistence type="predicted"/>
<evidence type="ECO:0000313" key="1">
    <source>
        <dbReference type="EMBL" id="ACY24008.1"/>
    </source>
</evidence>
<dbReference type="eggNOG" id="ENOG502ZW0Z">
    <property type="taxonomic scope" value="Bacteria"/>
</dbReference>
<keyword evidence="1" id="KW-0614">Plasmid</keyword>
<geneLocation type="plasmid" evidence="1 2">
    <name>pGBRO01</name>
</geneLocation>
<name>D0LFF9_GORB4</name>
<organism evidence="1 2">
    <name type="scientific">Gordonia bronchialis (strain ATCC 25592 / DSM 43247 / BCRC 13721 / JCM 3198 / KCTC 3076 / NBRC 16047 / NCTC 10667)</name>
    <name type="common">Rhodococcus bronchialis</name>
    <dbReference type="NCBI Taxonomy" id="526226"/>
    <lineage>
        <taxon>Bacteria</taxon>
        <taxon>Bacillati</taxon>
        <taxon>Actinomycetota</taxon>
        <taxon>Actinomycetes</taxon>
        <taxon>Mycobacteriales</taxon>
        <taxon>Gordoniaceae</taxon>
        <taxon>Gordonia</taxon>
    </lineage>
</organism>
<accession>D0LFF9</accession>
<gene>
    <name evidence="1" type="ORF">Gbro_4895</name>
</gene>
<dbReference type="Proteomes" id="UP000001219">
    <property type="component" value="Plasmid pGBRO01"/>
</dbReference>
<dbReference type="HOGENOM" id="CLU_2788029_0_0_11"/>
<sequence length="76" mass="8016">MTENIDPAVSPPSNRVAPKRLRVPLAALALIVRPPGRPAAIRAFTAAEATEARAYAEATGATVEQLEHRTGRDVTG</sequence>
<keyword evidence="2" id="KW-1185">Reference proteome</keyword>
<dbReference type="EMBL" id="CP001803">
    <property type="protein sequence ID" value="ACY24008.1"/>
    <property type="molecule type" value="Genomic_DNA"/>
</dbReference>
<dbReference type="RefSeq" id="WP_012836479.1">
    <property type="nucleotide sequence ID" value="NC_013442.1"/>
</dbReference>
<protein>
    <submittedName>
        <fullName evidence="1">Uncharacterized protein</fullName>
    </submittedName>
</protein>
<dbReference type="AlphaFoldDB" id="D0LFF9"/>